<proteinExistence type="predicted"/>
<dbReference type="EMBL" id="MN740760">
    <property type="protein sequence ID" value="QHS81818.1"/>
    <property type="molecule type" value="Genomic_DNA"/>
</dbReference>
<reference evidence="1" key="1">
    <citation type="journal article" date="2020" name="Nature">
        <title>Giant virus diversity and host interactions through global metagenomics.</title>
        <authorList>
            <person name="Schulz F."/>
            <person name="Roux S."/>
            <person name="Paez-Espino D."/>
            <person name="Jungbluth S."/>
            <person name="Walsh D.A."/>
            <person name="Denef V.J."/>
            <person name="McMahon K.D."/>
            <person name="Konstantinidis K.T."/>
            <person name="Eloe-Fadrosh E.A."/>
            <person name="Kyrpides N.C."/>
            <person name="Woyke T."/>
        </authorList>
    </citation>
    <scope>NUCLEOTIDE SEQUENCE</scope>
    <source>
        <strain evidence="1">GVMAG-S-1101164-72</strain>
    </source>
</reference>
<organism evidence="1">
    <name type="scientific">viral metagenome</name>
    <dbReference type="NCBI Taxonomy" id="1070528"/>
    <lineage>
        <taxon>unclassified sequences</taxon>
        <taxon>metagenomes</taxon>
        <taxon>organismal metagenomes</taxon>
    </lineage>
</organism>
<protein>
    <submittedName>
        <fullName evidence="1">Uncharacterized protein</fullName>
    </submittedName>
</protein>
<name>A0A6C0APX7_9ZZZZ</name>
<accession>A0A6C0APX7</accession>
<sequence length="113" mass="13298">MGFSYEIIRIGHFDKGTGLSEKQLGPIPERHRPYLSSEGRWTRRLADILFTPDPREFLESVTSVLNLICPYDDILEELVQEKLETFWTRQKHEGLIQAFIYFEQLGLYYIESA</sequence>
<dbReference type="AlphaFoldDB" id="A0A6C0APX7"/>
<evidence type="ECO:0000313" key="1">
    <source>
        <dbReference type="EMBL" id="QHS81818.1"/>
    </source>
</evidence>